<dbReference type="CDD" id="cd00067">
    <property type="entry name" value="GAL4"/>
    <property type="match status" value="1"/>
</dbReference>
<dbReference type="Gene3D" id="4.10.240.10">
    <property type="entry name" value="Zn(2)-C6 fungal-type DNA-binding domain"/>
    <property type="match status" value="1"/>
</dbReference>
<evidence type="ECO:0000256" key="1">
    <source>
        <dbReference type="ARBA" id="ARBA00004123"/>
    </source>
</evidence>
<dbReference type="SMART" id="SM00066">
    <property type="entry name" value="GAL4"/>
    <property type="match status" value="1"/>
</dbReference>
<feature type="region of interest" description="Disordered" evidence="6">
    <location>
        <begin position="210"/>
        <end position="251"/>
    </location>
</feature>
<evidence type="ECO:0000313" key="9">
    <source>
        <dbReference type="Proteomes" id="UP000730481"/>
    </source>
</evidence>
<feature type="compositionally biased region" description="Low complexity" evidence="6">
    <location>
        <begin position="170"/>
        <end position="190"/>
    </location>
</feature>
<evidence type="ECO:0000313" key="8">
    <source>
        <dbReference type="EMBL" id="KAF4333676.1"/>
    </source>
</evidence>
<feature type="compositionally biased region" description="Polar residues" evidence="6">
    <location>
        <begin position="64"/>
        <end position="78"/>
    </location>
</feature>
<dbReference type="PROSITE" id="PS00463">
    <property type="entry name" value="ZN2_CY6_FUNGAL_1"/>
    <property type="match status" value="1"/>
</dbReference>
<gene>
    <name evidence="8" type="ORF">FBEOM_12508</name>
</gene>
<keyword evidence="3" id="KW-0238">DNA-binding</keyword>
<proteinExistence type="predicted"/>
<dbReference type="GO" id="GO:0000981">
    <property type="term" value="F:DNA-binding transcription factor activity, RNA polymerase II-specific"/>
    <property type="evidence" value="ECO:0007669"/>
    <property type="project" value="InterPro"/>
</dbReference>
<dbReference type="OrthoDB" id="4330117at2759"/>
<dbReference type="InterPro" id="IPR001138">
    <property type="entry name" value="Zn2Cys6_DnaBD"/>
</dbReference>
<keyword evidence="5" id="KW-0539">Nucleus</keyword>
<dbReference type="SUPFAM" id="SSF57701">
    <property type="entry name" value="Zn2/Cys6 DNA-binding domain"/>
    <property type="match status" value="1"/>
</dbReference>
<evidence type="ECO:0000259" key="7">
    <source>
        <dbReference type="PROSITE" id="PS00463"/>
    </source>
</evidence>
<feature type="domain" description="Zn(2)-C6 fungal-type" evidence="7">
    <location>
        <begin position="9"/>
        <end position="38"/>
    </location>
</feature>
<feature type="compositionally biased region" description="Low complexity" evidence="6">
    <location>
        <begin position="96"/>
        <end position="106"/>
    </location>
</feature>
<name>A0A9P5A828_9HYPO</name>
<dbReference type="InterPro" id="IPR036864">
    <property type="entry name" value="Zn2-C6_fun-type_DNA-bd_sf"/>
</dbReference>
<evidence type="ECO:0000256" key="3">
    <source>
        <dbReference type="ARBA" id="ARBA00023125"/>
    </source>
</evidence>
<feature type="compositionally biased region" description="Low complexity" evidence="6">
    <location>
        <begin position="51"/>
        <end position="63"/>
    </location>
</feature>
<organism evidence="8 9">
    <name type="scientific">Fusarium beomiforme</name>
    <dbReference type="NCBI Taxonomy" id="44412"/>
    <lineage>
        <taxon>Eukaryota</taxon>
        <taxon>Fungi</taxon>
        <taxon>Dikarya</taxon>
        <taxon>Ascomycota</taxon>
        <taxon>Pezizomycotina</taxon>
        <taxon>Sordariomycetes</taxon>
        <taxon>Hypocreomycetidae</taxon>
        <taxon>Hypocreales</taxon>
        <taxon>Nectriaceae</taxon>
        <taxon>Fusarium</taxon>
        <taxon>Fusarium burgessii species complex</taxon>
    </lineage>
</organism>
<feature type="region of interest" description="Disordered" evidence="6">
    <location>
        <begin position="169"/>
        <end position="194"/>
    </location>
</feature>
<accession>A0A9P5A828</accession>
<dbReference type="EMBL" id="PVQB02000797">
    <property type="protein sequence ID" value="KAF4333676.1"/>
    <property type="molecule type" value="Genomic_DNA"/>
</dbReference>
<evidence type="ECO:0000256" key="4">
    <source>
        <dbReference type="ARBA" id="ARBA00023163"/>
    </source>
</evidence>
<keyword evidence="9" id="KW-1185">Reference proteome</keyword>
<comment type="caution">
    <text evidence="8">The sequence shown here is derived from an EMBL/GenBank/DDBJ whole genome shotgun (WGS) entry which is preliminary data.</text>
</comment>
<dbReference type="GO" id="GO:0008270">
    <property type="term" value="F:zinc ion binding"/>
    <property type="evidence" value="ECO:0007669"/>
    <property type="project" value="InterPro"/>
</dbReference>
<dbReference type="AlphaFoldDB" id="A0A9P5A828"/>
<dbReference type="PANTHER" id="PTHR31845:SF10">
    <property type="entry name" value="ZN(II)2CYS6 TRANSCRIPTION FACTOR (EUROFUNG)"/>
    <property type="match status" value="1"/>
</dbReference>
<dbReference type="PANTHER" id="PTHR31845">
    <property type="entry name" value="FINGER DOMAIN PROTEIN, PUTATIVE-RELATED"/>
    <property type="match status" value="1"/>
</dbReference>
<reference evidence="8" key="1">
    <citation type="journal article" date="2017" name="Mycologia">
        <title>Fusarium algeriense, sp. nov., a novel toxigenic crown rot pathogen of durum wheat from Algeria is nested in the Fusarium burgessii species complex.</title>
        <authorList>
            <person name="Laraba I."/>
            <person name="Keddad A."/>
            <person name="Boureghda H."/>
            <person name="Abdallah N."/>
            <person name="Vaughan M.M."/>
            <person name="Proctor R.H."/>
            <person name="Busman M."/>
            <person name="O'Donnell K."/>
        </authorList>
    </citation>
    <scope>NUCLEOTIDE SEQUENCE</scope>
    <source>
        <strain evidence="8">NRRL 25174</strain>
    </source>
</reference>
<protein>
    <recommendedName>
        <fullName evidence="7">Zn(2)-C6 fungal-type domain-containing protein</fullName>
    </recommendedName>
</protein>
<comment type="subcellular location">
    <subcellularLocation>
        <location evidence="1">Nucleus</location>
    </subcellularLocation>
</comment>
<dbReference type="InterPro" id="IPR051089">
    <property type="entry name" value="prtT"/>
</dbReference>
<dbReference type="GO" id="GO:0005634">
    <property type="term" value="C:nucleus"/>
    <property type="evidence" value="ECO:0007669"/>
    <property type="project" value="UniProtKB-SubCell"/>
</dbReference>
<keyword evidence="4" id="KW-0804">Transcription</keyword>
<evidence type="ECO:0000256" key="2">
    <source>
        <dbReference type="ARBA" id="ARBA00023015"/>
    </source>
</evidence>
<dbReference type="Proteomes" id="UP000730481">
    <property type="component" value="Unassembled WGS sequence"/>
</dbReference>
<reference evidence="8" key="2">
    <citation type="submission" date="2020-02" db="EMBL/GenBank/DDBJ databases">
        <title>Identification and distribution of gene clusters putatively required for synthesis of sphingolipid metabolism inhibitors in phylogenetically diverse species of the filamentous fungus Fusarium.</title>
        <authorList>
            <person name="Kim H.-S."/>
            <person name="Busman M."/>
            <person name="Brown D.W."/>
            <person name="Divon H."/>
            <person name="Uhlig S."/>
            <person name="Proctor R.H."/>
        </authorList>
    </citation>
    <scope>NUCLEOTIDE SEQUENCE</scope>
    <source>
        <strain evidence="8">NRRL 25174</strain>
    </source>
</reference>
<feature type="region of interest" description="Disordered" evidence="6">
    <location>
        <begin position="51"/>
        <end position="106"/>
    </location>
</feature>
<dbReference type="GO" id="GO:0000976">
    <property type="term" value="F:transcription cis-regulatory region binding"/>
    <property type="evidence" value="ECO:0007669"/>
    <property type="project" value="TreeGrafter"/>
</dbReference>
<evidence type="ECO:0000256" key="5">
    <source>
        <dbReference type="ARBA" id="ARBA00023242"/>
    </source>
</evidence>
<evidence type="ECO:0000256" key="6">
    <source>
        <dbReference type="SAM" id="MobiDB-lite"/>
    </source>
</evidence>
<sequence>MAETVIRKACDRCHAQKLSCKRYNDGACERCVRLKTECKSSPSLRYRKNQQQQLAENQSQQQQFVDNGTSSFTASSGRRSPKRRRTDSQEDPSLVSPDTDTDNTLSLTSKSHILPASVPVPVSPDPVVDGSDFAFTFDQQLAFFTNPQYLSHSEFPGPRPVFWEPAPLYQQTQQQQQPPEQQHSYHHQPPGEVAPERDALHQQHVVPLSCAPEHNSSTSDKRASRTQQQRKRPKPRQITLRHDADLSPLQQHEVPPIHWMAQLSDINARLLDLASALPSPQDGPLMGRPVDERFRSQGFPIEDMFKLTRRVADILEKPPSNNDGSKMHHSTIDGSDPGNAMFILSTYVRLLDMYQRVFSLVHTELATQADTSTTFSFWKLPAVTVGSFAVEPSPFLQMSLTIQLAEEFLSRLRRSTARWSGAGNAASMFVGVVDVSFQAFRDREEALAKHLVELRSEIEPLIDS</sequence>
<keyword evidence="2" id="KW-0805">Transcription regulation</keyword>